<evidence type="ECO:0000313" key="2">
    <source>
        <dbReference type="Proteomes" id="UP001320766"/>
    </source>
</evidence>
<organism evidence="1 2">
    <name type="scientific">Nonomuraea roseoviolacea subsp. carminata</name>
    <dbReference type="NCBI Taxonomy" id="160689"/>
    <lineage>
        <taxon>Bacteria</taxon>
        <taxon>Bacillati</taxon>
        <taxon>Actinomycetota</taxon>
        <taxon>Actinomycetes</taxon>
        <taxon>Streptosporangiales</taxon>
        <taxon>Streptosporangiaceae</taxon>
        <taxon>Nonomuraea</taxon>
    </lineage>
</organism>
<gene>
    <name evidence="1" type="ORF">HD595_000636</name>
</gene>
<dbReference type="EMBL" id="JAMZEC010000001">
    <property type="protein sequence ID" value="MCP2344514.1"/>
    <property type="molecule type" value="Genomic_DNA"/>
</dbReference>
<keyword evidence="2" id="KW-1185">Reference proteome</keyword>
<comment type="caution">
    <text evidence="1">The sequence shown here is derived from an EMBL/GenBank/DDBJ whole genome shotgun (WGS) entry which is preliminary data.</text>
</comment>
<name>A0ABT1JT50_9ACTN</name>
<evidence type="ECO:0000313" key="1">
    <source>
        <dbReference type="EMBL" id="MCP2344514.1"/>
    </source>
</evidence>
<dbReference type="RefSeq" id="WP_253765472.1">
    <property type="nucleotide sequence ID" value="NZ_BAAAVE010000044.1"/>
</dbReference>
<accession>A0ABT1JT50</accession>
<reference evidence="1 2" key="1">
    <citation type="submission" date="2022-06" db="EMBL/GenBank/DDBJ databases">
        <title>Sequencing the genomes of 1000 actinobacteria strains.</title>
        <authorList>
            <person name="Klenk H.-P."/>
        </authorList>
    </citation>
    <scope>NUCLEOTIDE SEQUENCE [LARGE SCALE GENOMIC DNA]</scope>
    <source>
        <strain evidence="1 2">DSM 44170</strain>
    </source>
</reference>
<protein>
    <submittedName>
        <fullName evidence="1">Uncharacterized protein</fullName>
    </submittedName>
</protein>
<proteinExistence type="predicted"/>
<sequence>MVTLGAGLNASEVTLAAHVSDDERDHRQVVYAVNVRTGQARVPAVHRPRAVTHLVVPGAAPLM</sequence>
<dbReference type="Proteomes" id="UP001320766">
    <property type="component" value="Unassembled WGS sequence"/>
</dbReference>